<dbReference type="InterPro" id="IPR014962">
    <property type="entry name" value="YolD"/>
</dbReference>
<dbReference type="Proteomes" id="UP000641910">
    <property type="component" value="Unassembled WGS sequence"/>
</dbReference>
<keyword evidence="2" id="KW-1185">Reference proteome</keyword>
<name>A0ABS0QI73_THEVU</name>
<gene>
    <name evidence="1" type="ORF">I8U22_07575</name>
</gene>
<organism evidence="1 2">
    <name type="scientific">Thermoactinomyces vulgaris</name>
    <dbReference type="NCBI Taxonomy" id="2026"/>
    <lineage>
        <taxon>Bacteria</taxon>
        <taxon>Bacillati</taxon>
        <taxon>Bacillota</taxon>
        <taxon>Bacilli</taxon>
        <taxon>Bacillales</taxon>
        <taxon>Thermoactinomycetaceae</taxon>
        <taxon>Thermoactinomyces</taxon>
    </lineage>
</organism>
<reference evidence="1 2" key="1">
    <citation type="submission" date="2020-12" db="EMBL/GenBank/DDBJ databases">
        <title>WGS of Thermoactinomyces spp.</title>
        <authorList>
            <person name="Cheng K."/>
        </authorList>
    </citation>
    <scope>NUCLEOTIDE SEQUENCE [LARGE SCALE GENOMIC DNA]</scope>
    <source>
        <strain evidence="2">CICC 10650\ACCC 41061</strain>
    </source>
</reference>
<dbReference type="Pfam" id="PF08863">
    <property type="entry name" value="YolD"/>
    <property type="match status" value="1"/>
</dbReference>
<evidence type="ECO:0000313" key="1">
    <source>
        <dbReference type="EMBL" id="MBH8588678.1"/>
    </source>
</evidence>
<evidence type="ECO:0000313" key="2">
    <source>
        <dbReference type="Proteomes" id="UP000641910"/>
    </source>
</evidence>
<sequence length="116" mass="13585">MSSVLNRKNLLWEGSRMFLPEHREALLARRKKQEEWSPPELAEDALEEINQILLEALHGDFPVLVRYVKNRRPCQLCGFVEKLNPQERRMKIANGRYEEIIPFSAIYSVQKVSGHP</sequence>
<protein>
    <submittedName>
        <fullName evidence="1">YolD-like family protein</fullName>
    </submittedName>
</protein>
<proteinExistence type="predicted"/>
<comment type="caution">
    <text evidence="1">The sequence shown here is derived from an EMBL/GenBank/DDBJ whole genome shotgun (WGS) entry which is preliminary data.</text>
</comment>
<dbReference type="RefSeq" id="WP_037995863.1">
    <property type="nucleotide sequence ID" value="NZ_CP036487.1"/>
</dbReference>
<dbReference type="EMBL" id="JAECVU010000003">
    <property type="protein sequence ID" value="MBH8588678.1"/>
    <property type="molecule type" value="Genomic_DNA"/>
</dbReference>
<accession>A0ABS0QI73</accession>